<feature type="non-terminal residue" evidence="4">
    <location>
        <position position="71"/>
    </location>
</feature>
<dbReference type="InterPro" id="IPR051221">
    <property type="entry name" value="LDLR-related"/>
</dbReference>
<reference evidence="4 5" key="1">
    <citation type="submission" date="2015-01" db="EMBL/GenBank/DDBJ databases">
        <title>Evolution of Trichinella species and genotypes.</title>
        <authorList>
            <person name="Korhonen P.K."/>
            <person name="Edoardo P."/>
            <person name="Giuseppe L.R."/>
            <person name="Gasser R.B."/>
        </authorList>
    </citation>
    <scope>NUCLEOTIDE SEQUENCE [LARGE SCALE GENOMIC DNA]</scope>
    <source>
        <strain evidence="4">ISS141</strain>
    </source>
</reference>
<feature type="disulfide bond" evidence="3">
    <location>
        <begin position="30"/>
        <end position="42"/>
    </location>
</feature>
<dbReference type="GO" id="GO:0042562">
    <property type="term" value="F:hormone binding"/>
    <property type="evidence" value="ECO:0007669"/>
    <property type="project" value="TreeGrafter"/>
</dbReference>
<keyword evidence="4" id="KW-0449">Lipoprotein</keyword>
<dbReference type="AlphaFoldDB" id="A0A0V0WYM7"/>
<comment type="caution">
    <text evidence="3">Lacks conserved residue(s) required for the propagation of feature annotation.</text>
</comment>
<keyword evidence="2 3" id="KW-1015">Disulfide bond</keyword>
<feature type="disulfide bond" evidence="3">
    <location>
        <begin position="37"/>
        <end position="55"/>
    </location>
</feature>
<dbReference type="PROSITE" id="PS50068">
    <property type="entry name" value="LDLRA_2"/>
    <property type="match status" value="1"/>
</dbReference>
<evidence type="ECO:0000313" key="5">
    <source>
        <dbReference type="Proteomes" id="UP000054815"/>
    </source>
</evidence>
<evidence type="ECO:0000256" key="2">
    <source>
        <dbReference type="ARBA" id="ARBA00023157"/>
    </source>
</evidence>
<accession>A0A0V0WYM7</accession>
<dbReference type="GO" id="GO:0006898">
    <property type="term" value="P:receptor-mediated endocytosis"/>
    <property type="evidence" value="ECO:0007669"/>
    <property type="project" value="TreeGrafter"/>
</dbReference>
<dbReference type="CDD" id="cd00112">
    <property type="entry name" value="LDLa"/>
    <property type="match status" value="1"/>
</dbReference>
<dbReference type="PANTHER" id="PTHR22722:SF14">
    <property type="entry name" value="MEGALIN, ISOFORM A"/>
    <property type="match status" value="1"/>
</dbReference>
<dbReference type="Gene3D" id="4.10.1220.10">
    <property type="entry name" value="EGF-type module"/>
    <property type="match status" value="1"/>
</dbReference>
<evidence type="ECO:0000256" key="3">
    <source>
        <dbReference type="PROSITE-ProRule" id="PRU00124"/>
    </source>
</evidence>
<dbReference type="Pfam" id="PF00057">
    <property type="entry name" value="Ldl_recept_a"/>
    <property type="match status" value="1"/>
</dbReference>
<dbReference type="EMBL" id="JYDU01000801">
    <property type="protein sequence ID" value="KRX80881.1"/>
    <property type="molecule type" value="Genomic_DNA"/>
</dbReference>
<dbReference type="STRING" id="6337.A0A0V0WYM7"/>
<name>A0A0V0WYM7_TRIPS</name>
<dbReference type="GO" id="GO:0016324">
    <property type="term" value="C:apical plasma membrane"/>
    <property type="evidence" value="ECO:0007669"/>
    <property type="project" value="TreeGrafter"/>
</dbReference>
<comment type="subcellular location">
    <subcellularLocation>
        <location evidence="1">Endomembrane system</location>
    </subcellularLocation>
</comment>
<dbReference type="InterPro" id="IPR002172">
    <property type="entry name" value="LDrepeatLR_classA_rpt"/>
</dbReference>
<feature type="non-terminal residue" evidence="4">
    <location>
        <position position="1"/>
    </location>
</feature>
<evidence type="ECO:0000313" key="4">
    <source>
        <dbReference type="EMBL" id="KRX80881.1"/>
    </source>
</evidence>
<proteinExistence type="predicted"/>
<dbReference type="Gene3D" id="4.10.400.10">
    <property type="entry name" value="Low-density Lipoprotein Receptor"/>
    <property type="match status" value="1"/>
</dbReference>
<keyword evidence="4" id="KW-0675">Receptor</keyword>
<dbReference type="SUPFAM" id="SSF57424">
    <property type="entry name" value="LDL receptor-like module"/>
    <property type="match status" value="1"/>
</dbReference>
<sequence>LLQEWVCDHEYDCGLGDTSDEHDNCAYPKCHPTQFTCTNKQCLSMSYVCDGYPDCGTVLTSCIVILAACRA</sequence>
<evidence type="ECO:0000256" key="1">
    <source>
        <dbReference type="ARBA" id="ARBA00004308"/>
    </source>
</evidence>
<organism evidence="4 5">
    <name type="scientific">Trichinella pseudospiralis</name>
    <name type="common">Parasitic roundworm</name>
    <dbReference type="NCBI Taxonomy" id="6337"/>
    <lineage>
        <taxon>Eukaryota</taxon>
        <taxon>Metazoa</taxon>
        <taxon>Ecdysozoa</taxon>
        <taxon>Nematoda</taxon>
        <taxon>Enoplea</taxon>
        <taxon>Dorylaimia</taxon>
        <taxon>Trichinellida</taxon>
        <taxon>Trichinellidae</taxon>
        <taxon>Trichinella</taxon>
    </lineage>
</organism>
<dbReference type="GO" id="GO:0043235">
    <property type="term" value="C:receptor complex"/>
    <property type="evidence" value="ECO:0007669"/>
    <property type="project" value="TreeGrafter"/>
</dbReference>
<dbReference type="SMART" id="SM00192">
    <property type="entry name" value="LDLa"/>
    <property type="match status" value="1"/>
</dbReference>
<dbReference type="Proteomes" id="UP000054815">
    <property type="component" value="Unassembled WGS sequence"/>
</dbReference>
<dbReference type="InterPro" id="IPR036055">
    <property type="entry name" value="LDL_receptor-like_sf"/>
</dbReference>
<protein>
    <submittedName>
        <fullName evidence="4">Low-density lipoprotein receptor-related protein 2</fullName>
    </submittedName>
</protein>
<comment type="caution">
    <text evidence="4">The sequence shown here is derived from an EMBL/GenBank/DDBJ whole genome shotgun (WGS) entry which is preliminary data.</text>
</comment>
<gene>
    <name evidence="4" type="primary">Lrp2</name>
    <name evidence="4" type="ORF">T4E_1996</name>
</gene>
<dbReference type="GO" id="GO:0012505">
    <property type="term" value="C:endomembrane system"/>
    <property type="evidence" value="ECO:0007669"/>
    <property type="project" value="UniProtKB-SubCell"/>
</dbReference>
<dbReference type="PANTHER" id="PTHR22722">
    <property type="entry name" value="LOW-DENSITY LIPOPROTEIN RECEPTOR-RELATED PROTEIN 2-RELATED"/>
    <property type="match status" value="1"/>
</dbReference>